<dbReference type="Proteomes" id="UP000283269">
    <property type="component" value="Unassembled WGS sequence"/>
</dbReference>
<dbReference type="SMART" id="SM00256">
    <property type="entry name" value="FBOX"/>
    <property type="match status" value="1"/>
</dbReference>
<dbReference type="EMBL" id="NHYD01001560">
    <property type="protein sequence ID" value="PPQ90688.1"/>
    <property type="molecule type" value="Genomic_DNA"/>
</dbReference>
<keyword evidence="4" id="KW-1185">Reference proteome</keyword>
<protein>
    <recommendedName>
        <fullName evidence="2">F-box domain-containing protein</fullName>
    </recommendedName>
</protein>
<reference evidence="3 4" key="1">
    <citation type="journal article" date="2018" name="Evol. Lett.">
        <title>Horizontal gene cluster transfer increased hallucinogenic mushroom diversity.</title>
        <authorList>
            <person name="Reynolds H.T."/>
            <person name="Vijayakumar V."/>
            <person name="Gluck-Thaler E."/>
            <person name="Korotkin H.B."/>
            <person name="Matheny P.B."/>
            <person name="Slot J.C."/>
        </authorList>
    </citation>
    <scope>NUCLEOTIDE SEQUENCE [LARGE SCALE GENOMIC DNA]</scope>
    <source>
        <strain evidence="3 4">2631</strain>
    </source>
</reference>
<dbReference type="InterPro" id="IPR001810">
    <property type="entry name" value="F-box_dom"/>
</dbReference>
<feature type="compositionally biased region" description="Acidic residues" evidence="1">
    <location>
        <begin position="762"/>
        <end position="795"/>
    </location>
</feature>
<evidence type="ECO:0000259" key="2">
    <source>
        <dbReference type="PROSITE" id="PS50181"/>
    </source>
</evidence>
<sequence length="882" mass="95921">MQSTDASVSSCYSQAQLQTAGKSRKSSTRKKRKRPSSVQIQDQGGDDSLEQSNNHEGEGESCRAATELSEQTLGRQNPAKRRKTRSGIVEQNPHSGSSLSPPSSTKATLKTQPQPQIYTQTRTTSQSQPPPPKPNLMHKPNRTKQMDPLLIPDDVFIEIFTHLSSPADLAAIVRVCRRFRDLGRTQLLRELRWVRAEATRKNLEAWERCGWEAGELMLPRKVTVGVGFDFGTGHYGFDEYMHHTYDDAHPQMTPEMRLYDALYAQLPRFTQLHTLALDGTVVSLHTYDVLRGMPALRTLGLVNCTYIRLAVAFGAQIAAVAELAAAKAGVRTSTGSGWAVGGVEALPSVSSSLANATAPMMAAPARLAWSGSRAEWAANMRVPAAYAFARLPITALVLDKIHSGASAGGNDWDQGSNVFHPMGLVFARNLERLRMVWTPGAAEAWAFAWATYGADGAGAGGSWGGVLHNIKELDVTIPMLTRDLVDSFVAFVGCCTRTCISSKGKGKGKGKERGPRIRLVVERHNFSEQHVGSVLVPVAGVWSYEGPLAIARTFLDVEADVDANQDTEDEGEGADEGANANASMNTNTDTDMHLRKVVMTESLELPALLRGLEHLPKSVQALEVRMRTWDVEVLFAVRELFRDVRELVVRYGRGEFGGDFFVTLGANILFDLPHLTTLKLMRDTSCVLPVGRHPGGHGHGYVTQNLYQQPQNTNTNTNTNNGNGGVGIAQGAPPGNVPVYNYPNGSGGLGQGLDLWADDDAEEADGDADGEGGGEEDQGGDVGEADEDAGADDDGPSTPSPPPTLHSHSHSHSQARSRAQRGSKSRPLLQSQSLMNRSGLRDYLVGWGRYCKRLRCVQVCRGRVWERAFEGDGWRERRVDVG</sequence>
<dbReference type="AlphaFoldDB" id="A0A409XIY2"/>
<proteinExistence type="predicted"/>
<feature type="compositionally biased region" description="Acidic residues" evidence="1">
    <location>
        <begin position="563"/>
        <end position="575"/>
    </location>
</feature>
<dbReference type="Pfam" id="PF12937">
    <property type="entry name" value="F-box-like"/>
    <property type="match status" value="1"/>
</dbReference>
<feature type="domain" description="F-box" evidence="2">
    <location>
        <begin position="145"/>
        <end position="196"/>
    </location>
</feature>
<feature type="compositionally biased region" description="Polar residues" evidence="1">
    <location>
        <begin position="105"/>
        <end position="118"/>
    </location>
</feature>
<name>A0A409XIY2_PSICY</name>
<feature type="compositionally biased region" description="Basic residues" evidence="1">
    <location>
        <begin position="22"/>
        <end position="35"/>
    </location>
</feature>
<gene>
    <name evidence="3" type="ORF">CVT25_003725</name>
</gene>
<dbReference type="STRING" id="93625.A0A409XIY2"/>
<feature type="region of interest" description="Disordered" evidence="1">
    <location>
        <begin position="563"/>
        <end position="587"/>
    </location>
</feature>
<dbReference type="CDD" id="cd09917">
    <property type="entry name" value="F-box_SF"/>
    <property type="match status" value="1"/>
</dbReference>
<dbReference type="PROSITE" id="PS50181">
    <property type="entry name" value="FBOX"/>
    <property type="match status" value="1"/>
</dbReference>
<feature type="compositionally biased region" description="Low complexity" evidence="1">
    <location>
        <begin position="712"/>
        <end position="721"/>
    </location>
</feature>
<organism evidence="3 4">
    <name type="scientific">Psilocybe cyanescens</name>
    <dbReference type="NCBI Taxonomy" id="93625"/>
    <lineage>
        <taxon>Eukaryota</taxon>
        <taxon>Fungi</taxon>
        <taxon>Dikarya</taxon>
        <taxon>Basidiomycota</taxon>
        <taxon>Agaricomycotina</taxon>
        <taxon>Agaricomycetes</taxon>
        <taxon>Agaricomycetidae</taxon>
        <taxon>Agaricales</taxon>
        <taxon>Agaricineae</taxon>
        <taxon>Strophariaceae</taxon>
        <taxon>Psilocybe</taxon>
    </lineage>
</organism>
<evidence type="ECO:0000313" key="3">
    <source>
        <dbReference type="EMBL" id="PPQ90688.1"/>
    </source>
</evidence>
<evidence type="ECO:0000256" key="1">
    <source>
        <dbReference type="SAM" id="MobiDB-lite"/>
    </source>
</evidence>
<dbReference type="InterPro" id="IPR036047">
    <property type="entry name" value="F-box-like_dom_sf"/>
</dbReference>
<feature type="compositionally biased region" description="Basic residues" evidence="1">
    <location>
        <begin position="807"/>
        <end position="824"/>
    </location>
</feature>
<comment type="caution">
    <text evidence="3">The sequence shown here is derived from an EMBL/GenBank/DDBJ whole genome shotgun (WGS) entry which is preliminary data.</text>
</comment>
<feature type="region of interest" description="Disordered" evidence="1">
    <location>
        <begin position="709"/>
        <end position="731"/>
    </location>
</feature>
<feature type="compositionally biased region" description="Polar residues" evidence="1">
    <location>
        <begin position="1"/>
        <end position="21"/>
    </location>
</feature>
<dbReference type="OrthoDB" id="5354526at2759"/>
<dbReference type="SUPFAM" id="SSF81383">
    <property type="entry name" value="F-box domain"/>
    <property type="match status" value="1"/>
</dbReference>
<feature type="compositionally biased region" description="Low complexity" evidence="1">
    <location>
        <begin position="93"/>
        <end position="104"/>
    </location>
</feature>
<dbReference type="InParanoid" id="A0A409XIY2"/>
<evidence type="ECO:0000313" key="4">
    <source>
        <dbReference type="Proteomes" id="UP000283269"/>
    </source>
</evidence>
<feature type="region of interest" description="Disordered" evidence="1">
    <location>
        <begin position="1"/>
        <end position="145"/>
    </location>
</feature>
<feature type="region of interest" description="Disordered" evidence="1">
    <location>
        <begin position="762"/>
        <end position="833"/>
    </location>
</feature>
<accession>A0A409XIY2</accession>